<reference evidence="4" key="1">
    <citation type="submission" date="2023-10" db="EMBL/GenBank/DDBJ databases">
        <authorList>
            <person name="Chen Y."/>
            <person name="Shah S."/>
            <person name="Dougan E. K."/>
            <person name="Thang M."/>
            <person name="Chan C."/>
        </authorList>
    </citation>
    <scope>NUCLEOTIDE SEQUENCE [LARGE SCALE GENOMIC DNA]</scope>
</reference>
<dbReference type="SUPFAM" id="SSF53697">
    <property type="entry name" value="SIS domain"/>
    <property type="match status" value="1"/>
</dbReference>
<dbReference type="PANTHER" id="PTHR11469">
    <property type="entry name" value="GLUCOSE-6-PHOSPHATE ISOMERASE"/>
    <property type="match status" value="1"/>
</dbReference>
<dbReference type="PROSITE" id="PS51463">
    <property type="entry name" value="P_GLUCOSE_ISOMERASE_3"/>
    <property type="match status" value="1"/>
</dbReference>
<organism evidence="4 5">
    <name type="scientific">Prorocentrum cordatum</name>
    <dbReference type="NCBI Taxonomy" id="2364126"/>
    <lineage>
        <taxon>Eukaryota</taxon>
        <taxon>Sar</taxon>
        <taxon>Alveolata</taxon>
        <taxon>Dinophyceae</taxon>
        <taxon>Prorocentrales</taxon>
        <taxon>Prorocentraceae</taxon>
        <taxon>Prorocentrum</taxon>
    </lineage>
</organism>
<dbReference type="InterPro" id="IPR035476">
    <property type="entry name" value="SIS_PGI_1"/>
</dbReference>
<protein>
    <recommendedName>
        <fullName evidence="6">Glucose-6-phosphate isomerase</fullName>
    </recommendedName>
</protein>
<keyword evidence="5" id="KW-1185">Reference proteome</keyword>
<dbReference type="InterPro" id="IPR046348">
    <property type="entry name" value="SIS_dom_sf"/>
</dbReference>
<evidence type="ECO:0000256" key="2">
    <source>
        <dbReference type="ARBA" id="ARBA00023152"/>
    </source>
</evidence>
<evidence type="ECO:0000313" key="5">
    <source>
        <dbReference type="Proteomes" id="UP001189429"/>
    </source>
</evidence>
<keyword evidence="2" id="KW-0324">Glycolysis</keyword>
<evidence type="ECO:0000256" key="1">
    <source>
        <dbReference type="ARBA" id="ARBA00022432"/>
    </source>
</evidence>
<accession>A0ABN9RI57</accession>
<evidence type="ECO:0000313" key="4">
    <source>
        <dbReference type="EMBL" id="CAK0818762.1"/>
    </source>
</evidence>
<name>A0ABN9RI57_9DINO</name>
<evidence type="ECO:0000256" key="3">
    <source>
        <dbReference type="ARBA" id="ARBA00023235"/>
    </source>
</evidence>
<sequence length="257" mass="27943">MRLRRGRSATWRCGPPGGESMEVDGKGVVPEVHAVLDSMASFSSKVRRGEFVGSTGKPLTDILCIGTVEFVFEALKADATAAQASKGRKLIFLANVDPIDVKRALQGLSAETTLVIVISKTFTTAETMLNARTVKAWLIKELGSVAAIAKHVVACSTALEKTKAFGIDSADVFGFRDWVRGRFSVCSAVGVLPLSLQYGFDIVREFLDGAHAMDKHFSMAPPEENLSMLMGLLSWRTRRLPWISTSAWRSLSKTCPC</sequence>
<comment type="caution">
    <text evidence="4">The sequence shown here is derived from an EMBL/GenBank/DDBJ whole genome shotgun (WGS) entry which is preliminary data.</text>
</comment>
<dbReference type="EMBL" id="CAUYUJ010006814">
    <property type="protein sequence ID" value="CAK0818762.1"/>
    <property type="molecule type" value="Genomic_DNA"/>
</dbReference>
<gene>
    <name evidence="4" type="ORF">PCOR1329_LOCUS20918</name>
</gene>
<dbReference type="InterPro" id="IPR001672">
    <property type="entry name" value="G6P_Isomerase"/>
</dbReference>
<evidence type="ECO:0008006" key="6">
    <source>
        <dbReference type="Google" id="ProtNLM"/>
    </source>
</evidence>
<dbReference type="Pfam" id="PF00342">
    <property type="entry name" value="PGI"/>
    <property type="match status" value="1"/>
</dbReference>
<proteinExistence type="predicted"/>
<keyword evidence="3" id="KW-0413">Isomerase</keyword>
<dbReference type="CDD" id="cd05015">
    <property type="entry name" value="SIS_PGI_1"/>
    <property type="match status" value="1"/>
</dbReference>
<keyword evidence="1" id="KW-0312">Gluconeogenesis</keyword>
<dbReference type="Proteomes" id="UP001189429">
    <property type="component" value="Unassembled WGS sequence"/>
</dbReference>
<dbReference type="Gene3D" id="3.40.50.10490">
    <property type="entry name" value="Glucose-6-phosphate isomerase like protein, domain 1"/>
    <property type="match status" value="2"/>
</dbReference>
<dbReference type="PANTHER" id="PTHR11469:SF1">
    <property type="entry name" value="GLUCOSE-6-PHOSPHATE ISOMERASE"/>
    <property type="match status" value="1"/>
</dbReference>